<dbReference type="Gramene" id="TraesCS2A02G121700.1">
    <property type="protein sequence ID" value="TraesCS2A02G121700.1"/>
    <property type="gene ID" value="TraesCS2A02G121700"/>
</dbReference>
<keyword evidence="3" id="KW-1185">Reference proteome</keyword>
<name>A0A3B6ASW4_WHEAT</name>
<dbReference type="Gene3D" id="1.20.1280.50">
    <property type="match status" value="1"/>
</dbReference>
<dbReference type="SUPFAM" id="SSF52047">
    <property type="entry name" value="RNI-like"/>
    <property type="match status" value="1"/>
</dbReference>
<dbReference type="EnsemblPlants" id="TraesCS2A02G121700.1">
    <property type="protein sequence ID" value="TraesCS2A02G121700.1"/>
    <property type="gene ID" value="TraesCS2A02G121700"/>
</dbReference>
<dbReference type="Gramene" id="TraesCS2A03G0250700.1">
    <property type="protein sequence ID" value="TraesCS2A03G0250700.1.CDS"/>
    <property type="gene ID" value="TraesCS2A03G0250700"/>
</dbReference>
<dbReference type="PaxDb" id="4565-Traes_2AS_09817C059.2"/>
<accession>A0A3B6ASW4</accession>
<evidence type="ECO:0008006" key="4">
    <source>
        <dbReference type="Google" id="ProtNLM"/>
    </source>
</evidence>
<evidence type="ECO:0000256" key="1">
    <source>
        <dbReference type="SAM" id="MobiDB-lite"/>
    </source>
</evidence>
<evidence type="ECO:0000313" key="3">
    <source>
        <dbReference type="Proteomes" id="UP000019116"/>
    </source>
</evidence>
<dbReference type="GeneID" id="123184805"/>
<evidence type="ECO:0000313" key="2">
    <source>
        <dbReference type="EnsemblPlants" id="TraesCS2A02G121700.1"/>
    </source>
</evidence>
<reference evidence="2" key="1">
    <citation type="submission" date="2018-08" db="EMBL/GenBank/DDBJ databases">
        <authorList>
            <person name="Rossello M."/>
        </authorList>
    </citation>
    <scope>NUCLEOTIDE SEQUENCE [LARGE SCALE GENOMIC DNA]</scope>
    <source>
        <strain evidence="2">cv. Chinese Spring</strain>
    </source>
</reference>
<organism evidence="2">
    <name type="scientific">Triticum aestivum</name>
    <name type="common">Wheat</name>
    <dbReference type="NCBI Taxonomy" id="4565"/>
    <lineage>
        <taxon>Eukaryota</taxon>
        <taxon>Viridiplantae</taxon>
        <taxon>Streptophyta</taxon>
        <taxon>Embryophyta</taxon>
        <taxon>Tracheophyta</taxon>
        <taxon>Spermatophyta</taxon>
        <taxon>Magnoliopsida</taxon>
        <taxon>Liliopsida</taxon>
        <taxon>Poales</taxon>
        <taxon>Poaceae</taxon>
        <taxon>BOP clade</taxon>
        <taxon>Pooideae</taxon>
        <taxon>Triticodae</taxon>
        <taxon>Triticeae</taxon>
        <taxon>Triticinae</taxon>
        <taxon>Triticum</taxon>
    </lineage>
</organism>
<dbReference type="AlphaFoldDB" id="A0A3B6ASW4"/>
<dbReference type="OMA" id="MRWVPVN"/>
<reference evidence="2" key="2">
    <citation type="submission" date="2018-10" db="UniProtKB">
        <authorList>
            <consortium name="EnsemblPlants"/>
        </authorList>
    </citation>
    <scope>IDENTIFICATION</scope>
</reference>
<protein>
    <recommendedName>
        <fullName evidence="4">F-box domain-containing protein</fullName>
    </recommendedName>
</protein>
<dbReference type="Gramene" id="TraesNOR2A03G00625380.1">
    <property type="protein sequence ID" value="TraesNOR2A03G00625380.1"/>
    <property type="gene ID" value="TraesNOR2A03G00625380"/>
</dbReference>
<dbReference type="OrthoDB" id="645579at2759"/>
<dbReference type="RefSeq" id="XP_044452796.1">
    <property type="nucleotide sequence ID" value="XM_044596861.1"/>
</dbReference>
<dbReference type="InterPro" id="IPR032675">
    <property type="entry name" value="LRR_dom_sf"/>
</dbReference>
<dbReference type="Gramene" id="TraesROB_scaffold_009488_01G000500.1">
    <property type="protein sequence ID" value="TraesROB_scaffold_009488_01G000500.1"/>
    <property type="gene ID" value="TraesROB_scaffold_009488_01G000500"/>
</dbReference>
<dbReference type="InterPro" id="IPR053197">
    <property type="entry name" value="F-box_SCFL_complex_component"/>
</dbReference>
<dbReference type="SUPFAM" id="SSF81383">
    <property type="entry name" value="F-box domain"/>
    <property type="match status" value="1"/>
</dbReference>
<dbReference type="Proteomes" id="UP000019116">
    <property type="component" value="Chromosome 2A"/>
</dbReference>
<proteinExistence type="predicted"/>
<feature type="region of interest" description="Disordered" evidence="1">
    <location>
        <begin position="1"/>
        <end position="20"/>
    </location>
</feature>
<sequence>MGRTTSRRWGPYRRAGQTSASGAGASAVTVDRLSALPDALLHHIMPFLKAWEVVPTCVLAWRWRHLWASAPCIDLRVRHSSFRDANPPEEFRDFVDSLFLHHDVSASVDTLRLRSSDDYVGFDEKDANSWIRIAIGRKARVIHLVGHRKGVTSLDRVPFVSCHLKILKLSYAMLDDRILGQLSSSCKSLEELDLKDCLVTGPGIVSTSLKTLIMLKCTFNWEFLITAPNLVLLRLITPSVRVPSFTNFGSLVTSTIILDDSLLCDDFGYISDEDNFDETTDDDNHNDDKSENYKIHDDCSLSDDDFGYISDDNFGYIGDDNFGCISDDGNFDKFGFGYGFPKGRYGHSRYKDNYDYGSDIDSDDNTYEYSEIANDAKYGYKGAKLSSEDGKYGGNSGGNYSKILGGHNMLESLSTATSLELLTDAGEVALSRELKRCPTFSNLKTLSLGEWCMAADFDALIFLLQHSPNIKRLFLQLKLNFGMRKALETGIKLERRSFTCKDLRMVKIKCSKDDGRVHTLAHMFSANGIPLQYIYVRRSGNAHLRGQKFMRELAKQELDECGDDWM</sequence>
<dbReference type="Gramene" id="TraesCAD_scaffold_011585_01G000200.1">
    <property type="protein sequence ID" value="TraesCAD_scaffold_011585_01G000200.1"/>
    <property type="gene ID" value="TraesCAD_scaffold_011585_01G000200"/>
</dbReference>
<dbReference type="STRING" id="4565.A0A3B6ASW4"/>
<dbReference type="PANTHER" id="PTHR34223">
    <property type="entry name" value="OS11G0201299 PROTEIN"/>
    <property type="match status" value="1"/>
</dbReference>
<dbReference type="InterPro" id="IPR036047">
    <property type="entry name" value="F-box-like_dom_sf"/>
</dbReference>
<dbReference type="PANTHER" id="PTHR34223:SF81">
    <property type="entry name" value="OS08G0281600 PROTEIN"/>
    <property type="match status" value="1"/>
</dbReference>
<dbReference type="Gene3D" id="3.80.10.10">
    <property type="entry name" value="Ribonuclease Inhibitor"/>
    <property type="match status" value="1"/>
</dbReference>
<gene>
    <name evidence="2" type="primary">LOC123184805</name>
</gene>